<dbReference type="Proteomes" id="UP000696931">
    <property type="component" value="Unassembled WGS sequence"/>
</dbReference>
<dbReference type="AlphaFoldDB" id="A0A933SE02"/>
<proteinExistence type="predicted"/>
<accession>A0A933SE02</accession>
<sequence length="394" mass="43434">MASLTCPYCFERYPASSIAYRCINPEPARCAPAPDEALGRYQRLLSPPVLPRVFASPPGMFGRVGKAKCACGMATTKTVCPECHNDLPTQFAEMQSRTIAIIGAKEVGKSHYIAVLIHELETRIGMSFNASLATADETTRTRYLNEFRRFLYVDRVTIPPTASARAGSSVRLPLVYRLSFARDGLFANQVRVIMLVFFDTAGEDLKNIDLMSTETRYIANSDGLIFLLDPLQIPAVRQQVDPGVPLPVEDAPPQHIIERVAQLVRESNRLRPADRLKAPVALAFSKMDAVLPLMDPGAPVRHASNHDGYFDIGGAQSTHASMRSYLHEWIGAGLDQFMRHNFDNYSYFGVSALGAPPDAQGHLPLGVAPFRVEDPFLWILHELGIVPGRKGGSR</sequence>
<gene>
    <name evidence="1" type="ORF">HZA61_08615</name>
</gene>
<dbReference type="EMBL" id="JACRIW010000058">
    <property type="protein sequence ID" value="MBI5169535.1"/>
    <property type="molecule type" value="Genomic_DNA"/>
</dbReference>
<protein>
    <recommendedName>
        <fullName evidence="3">Zinc ribbon domain-containing protein</fullName>
    </recommendedName>
</protein>
<dbReference type="Gene3D" id="3.40.50.300">
    <property type="entry name" value="P-loop containing nucleotide triphosphate hydrolases"/>
    <property type="match status" value="1"/>
</dbReference>
<organism evidence="1 2">
    <name type="scientific">Eiseniibacteriota bacterium</name>
    <dbReference type="NCBI Taxonomy" id="2212470"/>
    <lineage>
        <taxon>Bacteria</taxon>
        <taxon>Candidatus Eiseniibacteriota</taxon>
    </lineage>
</organism>
<evidence type="ECO:0008006" key="3">
    <source>
        <dbReference type="Google" id="ProtNLM"/>
    </source>
</evidence>
<evidence type="ECO:0000313" key="2">
    <source>
        <dbReference type="Proteomes" id="UP000696931"/>
    </source>
</evidence>
<name>A0A933SE02_UNCEI</name>
<reference evidence="1" key="1">
    <citation type="submission" date="2020-07" db="EMBL/GenBank/DDBJ databases">
        <title>Huge and variable diversity of episymbiotic CPR bacteria and DPANN archaea in groundwater ecosystems.</title>
        <authorList>
            <person name="He C.Y."/>
            <person name="Keren R."/>
            <person name="Whittaker M."/>
            <person name="Farag I.F."/>
            <person name="Doudna J."/>
            <person name="Cate J.H.D."/>
            <person name="Banfield J.F."/>
        </authorList>
    </citation>
    <scope>NUCLEOTIDE SEQUENCE</scope>
    <source>
        <strain evidence="1">NC_groundwater_1813_Pr3_B-0.1um_71_17</strain>
    </source>
</reference>
<dbReference type="SUPFAM" id="SSF52540">
    <property type="entry name" value="P-loop containing nucleoside triphosphate hydrolases"/>
    <property type="match status" value="1"/>
</dbReference>
<comment type="caution">
    <text evidence="1">The sequence shown here is derived from an EMBL/GenBank/DDBJ whole genome shotgun (WGS) entry which is preliminary data.</text>
</comment>
<dbReference type="InterPro" id="IPR027417">
    <property type="entry name" value="P-loop_NTPase"/>
</dbReference>
<evidence type="ECO:0000313" key="1">
    <source>
        <dbReference type="EMBL" id="MBI5169535.1"/>
    </source>
</evidence>